<evidence type="ECO:0000313" key="2">
    <source>
        <dbReference type="EMBL" id="QGJ90042.1"/>
    </source>
</evidence>
<dbReference type="GeneID" id="55624552"/>
<dbReference type="EMBL" id="MN585993">
    <property type="protein sequence ID" value="QGJ90042.1"/>
    <property type="molecule type" value="Genomic_DNA"/>
</dbReference>
<feature type="region of interest" description="Disordered" evidence="1">
    <location>
        <begin position="468"/>
        <end position="489"/>
    </location>
</feature>
<dbReference type="RefSeq" id="YP_009853753.1">
    <property type="nucleotide sequence ID" value="NC_048824.1"/>
</dbReference>
<accession>A0A649VDL3</accession>
<dbReference type="InterPro" id="IPR027417">
    <property type="entry name" value="P-loop_NTPase"/>
</dbReference>
<organism evidence="2 3">
    <name type="scientific">Mycobacterium phage Indlulamithi</name>
    <dbReference type="NCBI Taxonomy" id="2656582"/>
    <lineage>
        <taxon>Viruses</taxon>
        <taxon>Duplodnaviria</taxon>
        <taxon>Heunggongvirae</taxon>
        <taxon>Uroviricota</taxon>
        <taxon>Caudoviricetes</taxon>
        <taxon>Indlulamithivirus</taxon>
        <taxon>Indlulamithivirus indlulamithi</taxon>
    </lineage>
</organism>
<evidence type="ECO:0000313" key="3">
    <source>
        <dbReference type="Proteomes" id="UP000423609"/>
    </source>
</evidence>
<keyword evidence="3" id="KW-1185">Reference proteome</keyword>
<proteinExistence type="predicted"/>
<name>A0A649VDL3_9CAUD</name>
<dbReference type="Proteomes" id="UP000423609">
    <property type="component" value="Segment"/>
</dbReference>
<dbReference type="Gene3D" id="3.40.50.300">
    <property type="entry name" value="P-loop containing nucleotide triphosphate hydrolases"/>
    <property type="match status" value="1"/>
</dbReference>
<gene>
    <name evidence="2" type="primary">1</name>
    <name evidence="2" type="ORF">PBI_INDLULAMITHI_1</name>
</gene>
<reference evidence="2 3" key="1">
    <citation type="submission" date="2019-10" db="EMBL/GenBank/DDBJ databases">
        <authorList>
            <person name="Garlena R.A."/>
            <person name="Russell D.A."/>
            <person name="Pope W.H."/>
            <person name="Jacobs-Sera D."/>
            <person name="Hatfull G.F."/>
        </authorList>
    </citation>
    <scope>NUCLEOTIDE SEQUENCE [LARGE SCALE GENOMIC DNA]</scope>
</reference>
<protein>
    <submittedName>
        <fullName evidence="2">Terminase</fullName>
    </submittedName>
</protein>
<dbReference type="Gene3D" id="3.30.420.280">
    <property type="match status" value="1"/>
</dbReference>
<dbReference type="KEGG" id="vg:55624552"/>
<sequence>MPKLNKWAILDHPRVAWKPHDGQLEVAESPCRHKVLSAGRRFGKSHMGGTDKLLPEVFYTKPIANDLLDAGKKRVFWIVGPNYSDSEKEFRVIWNWMRKLEIPLDKPGSYNSAETGDMRISLWNGAMEIIAKSAQNPERLVGEGLSGVILSEAAKLKESIWVKYIRPTLTDFGGWSFHSSTPEGKNWFYREWQRGQDPFNNEWASWRMPAWVNYYVYTPTGRKAARESRTIEAKDIPAHEFTREDHVMKLLELQARSNTSVFKIAKDLSLQIDVEVLNSINELTPEAFLQEIAADFTEFVGRVFKEFDEEKHVADLEFNPGWQTFAAVDYGYHNPNVWLIIQEGPWGEINVLDEIYEEGLDPEDFADEIRWRRMNPGNLRYFFPDPADPGATRILEKKLGLKAMGGTGGELLSRINHIRKALREPRVNTDEYWMNPSGVLVPGEKRPRLMFDRRCKRTIEDMLSYRYPEKKDDRETSTDRYEKPMKKDDHGPEALGRFFAGRFGMFGKGTGATVHDATFSDRDDYEEVGQWDMYKDPIYRRPAAYEKRREDFPVVNDALGNYLSGAYDS</sequence>
<evidence type="ECO:0000256" key="1">
    <source>
        <dbReference type="SAM" id="MobiDB-lite"/>
    </source>
</evidence>